<evidence type="ECO:0000256" key="1">
    <source>
        <dbReference type="ARBA" id="ARBA00023015"/>
    </source>
</evidence>
<reference evidence="6" key="1">
    <citation type="submission" date="2022-08" db="EMBL/GenBank/DDBJ databases">
        <authorList>
            <person name="Zhang D."/>
        </authorList>
    </citation>
    <scope>NUCLEOTIDE SEQUENCE</scope>
    <source>
        <strain evidence="6">XJ19-11</strain>
    </source>
</reference>
<evidence type="ECO:0000256" key="2">
    <source>
        <dbReference type="ARBA" id="ARBA00023125"/>
    </source>
</evidence>
<dbReference type="PROSITE" id="PS50977">
    <property type="entry name" value="HTH_TETR_2"/>
    <property type="match status" value="1"/>
</dbReference>
<dbReference type="InterPro" id="IPR025996">
    <property type="entry name" value="MT1864/Rv1816-like_C"/>
</dbReference>
<dbReference type="SUPFAM" id="SSF48498">
    <property type="entry name" value="Tetracyclin repressor-like, C-terminal domain"/>
    <property type="match status" value="1"/>
</dbReference>
<dbReference type="PRINTS" id="PR00455">
    <property type="entry name" value="HTHTETR"/>
</dbReference>
<protein>
    <submittedName>
        <fullName evidence="6">TetR/AcrR family transcriptional regulator</fullName>
    </submittedName>
</protein>
<evidence type="ECO:0000256" key="4">
    <source>
        <dbReference type="PROSITE-ProRule" id="PRU00335"/>
    </source>
</evidence>
<dbReference type="RefSeq" id="WP_258424876.1">
    <property type="nucleotide sequence ID" value="NZ_JANSUY010000022.1"/>
</dbReference>
<gene>
    <name evidence="6" type="ORF">NU887_18505</name>
</gene>
<dbReference type="Gene3D" id="1.10.357.10">
    <property type="entry name" value="Tetracycline Repressor, domain 2"/>
    <property type="match status" value="1"/>
</dbReference>
<feature type="domain" description="HTH tetR-type" evidence="5">
    <location>
        <begin position="19"/>
        <end position="79"/>
    </location>
</feature>
<keyword evidence="1" id="KW-0805">Transcription regulation</keyword>
<dbReference type="InterPro" id="IPR036271">
    <property type="entry name" value="Tet_transcr_reg_TetR-rel_C_sf"/>
</dbReference>
<evidence type="ECO:0000259" key="5">
    <source>
        <dbReference type="PROSITE" id="PS50977"/>
    </source>
</evidence>
<dbReference type="Proteomes" id="UP001142175">
    <property type="component" value="Unassembled WGS sequence"/>
</dbReference>
<dbReference type="PANTHER" id="PTHR43479:SF11">
    <property type="entry name" value="ACREF_ENVCD OPERON REPRESSOR-RELATED"/>
    <property type="match status" value="1"/>
</dbReference>
<proteinExistence type="predicted"/>
<dbReference type="AlphaFoldDB" id="A0A9X2P7V0"/>
<dbReference type="SUPFAM" id="SSF46689">
    <property type="entry name" value="Homeodomain-like"/>
    <property type="match status" value="1"/>
</dbReference>
<evidence type="ECO:0000256" key="3">
    <source>
        <dbReference type="ARBA" id="ARBA00023163"/>
    </source>
</evidence>
<dbReference type="InterPro" id="IPR050624">
    <property type="entry name" value="HTH-type_Tx_Regulator"/>
</dbReference>
<evidence type="ECO:0000313" key="7">
    <source>
        <dbReference type="Proteomes" id="UP001142175"/>
    </source>
</evidence>
<dbReference type="GO" id="GO:0003677">
    <property type="term" value="F:DNA binding"/>
    <property type="evidence" value="ECO:0007669"/>
    <property type="project" value="UniProtKB-UniRule"/>
</dbReference>
<organism evidence="6 7">
    <name type="scientific">Aquiflexum gelatinilyticum</name>
    <dbReference type="NCBI Taxonomy" id="2961943"/>
    <lineage>
        <taxon>Bacteria</taxon>
        <taxon>Pseudomonadati</taxon>
        <taxon>Bacteroidota</taxon>
        <taxon>Cytophagia</taxon>
        <taxon>Cytophagales</taxon>
        <taxon>Cyclobacteriaceae</taxon>
        <taxon>Aquiflexum</taxon>
    </lineage>
</organism>
<comment type="caution">
    <text evidence="6">The sequence shown here is derived from an EMBL/GenBank/DDBJ whole genome shotgun (WGS) entry which is preliminary data.</text>
</comment>
<dbReference type="Pfam" id="PF00440">
    <property type="entry name" value="TetR_N"/>
    <property type="match status" value="1"/>
</dbReference>
<dbReference type="InterPro" id="IPR009057">
    <property type="entry name" value="Homeodomain-like_sf"/>
</dbReference>
<dbReference type="Pfam" id="PF13305">
    <property type="entry name" value="TetR_C_33"/>
    <property type="match status" value="1"/>
</dbReference>
<dbReference type="PANTHER" id="PTHR43479">
    <property type="entry name" value="ACREF/ENVCD OPERON REPRESSOR-RELATED"/>
    <property type="match status" value="1"/>
</dbReference>
<keyword evidence="7" id="KW-1185">Reference proteome</keyword>
<dbReference type="InterPro" id="IPR001647">
    <property type="entry name" value="HTH_TetR"/>
</dbReference>
<keyword evidence="2 4" id="KW-0238">DNA-binding</keyword>
<dbReference type="EMBL" id="JANSUY010000022">
    <property type="protein sequence ID" value="MCR9017032.1"/>
    <property type="molecule type" value="Genomic_DNA"/>
</dbReference>
<keyword evidence="3" id="KW-0804">Transcription</keyword>
<sequence length="212" mass="24916">MLVQQIIMGVAERKIREKEELKDQILKAAKRLFIERGFEKTSIRNIADEIEYSPGIIYHYFQDKNEIFYALHQEGFQELRKRMEILGAVEDPMSRLKAMGRIYIQYAFENADMYDLMFIIEAPIDFVVKRDDLCWIEGDSTFNLLRSTVNQCMQKGHFEGHHLEAISFLIWSTVHGMVSLKIRKRVNVLDVGEVDQIIENSYNSFLLILDRS</sequence>
<name>A0A9X2P7V0_9BACT</name>
<evidence type="ECO:0000313" key="6">
    <source>
        <dbReference type="EMBL" id="MCR9017032.1"/>
    </source>
</evidence>
<feature type="DNA-binding region" description="H-T-H motif" evidence="4">
    <location>
        <begin position="42"/>
        <end position="61"/>
    </location>
</feature>
<accession>A0A9X2P7V0</accession>